<dbReference type="EC" id="3.2.1.132" evidence="10"/>
<comment type="subcellular location">
    <subcellularLocation>
        <location evidence="2 10">Secreted</location>
    </subcellularLocation>
</comment>
<evidence type="ECO:0000313" key="11">
    <source>
        <dbReference type="EMBL" id="EJT69838.1"/>
    </source>
</evidence>
<sequence length="324" mass="34325">MRASLATIALSAVALLLPVGGSAREIPENIKQLKAAIIAKGDCQKKLASGFRVTEGNPTTGAYCGDMLDKYGIIYQQMPSGQLSDMDVDCDGQQANRTGDDGSCGLSTDTQPQTSFRSNVRANGAAAAIGVQDLNPFIHSYVVFGNTNEGKPSWPSFDPQDRGRRKLLGGKRVEPLSVMAVVCGDNLFYGLWGDENGPDGRYPMIGEAGIGLARACFGGATTIDGGHGWSNTDVLYLAFTGSDAVPDASRQPRWDATNFADFERSLAPVGDALVSRVEKSAAGRPACPPSFLRLPGIIHSTLVAALPLAAQPTSYRAMRQRPSR</sequence>
<dbReference type="GeneID" id="20353179"/>
<dbReference type="HOGENOM" id="CLU_046555_0_0_1"/>
<dbReference type="InterPro" id="IPR009939">
    <property type="entry name" value="Chitosanase_fungal"/>
</dbReference>
<evidence type="ECO:0000256" key="4">
    <source>
        <dbReference type="ARBA" id="ARBA00022525"/>
    </source>
</evidence>
<comment type="function">
    <text evidence="10">Chitosanase catalyzing the endo-type cleavage of chitosan, the deacylated form of chitin. Chitosanase may be crucial in the degradation of the deacetylated portion of chitin in the fungal cell wall.</text>
</comment>
<keyword evidence="7" id="KW-0119">Carbohydrate metabolism</keyword>
<name>J3PGU1_GAET3</name>
<dbReference type="EnsemblFungi" id="EJT69838">
    <property type="protein sequence ID" value="EJT69838"/>
    <property type="gene ID" value="GGTG_12721"/>
</dbReference>
<keyword evidence="4" id="KW-0964">Secreted</keyword>
<dbReference type="AlphaFoldDB" id="J3PGU1"/>
<comment type="similarity">
    <text evidence="3 10">Belongs to the glycosyl hydrolase 75 family.</text>
</comment>
<evidence type="ECO:0000256" key="9">
    <source>
        <dbReference type="ARBA" id="ARBA00023326"/>
    </source>
</evidence>
<dbReference type="GO" id="GO:0016977">
    <property type="term" value="F:chitosanase activity"/>
    <property type="evidence" value="ECO:0007669"/>
    <property type="project" value="UniProtKB-EC"/>
</dbReference>
<evidence type="ECO:0000256" key="8">
    <source>
        <dbReference type="ARBA" id="ARBA00023295"/>
    </source>
</evidence>
<evidence type="ECO:0000256" key="5">
    <source>
        <dbReference type="ARBA" id="ARBA00022729"/>
    </source>
</evidence>
<evidence type="ECO:0000256" key="6">
    <source>
        <dbReference type="ARBA" id="ARBA00022801"/>
    </source>
</evidence>
<comment type="catalytic activity">
    <reaction evidence="1 10">
        <text>Endohydrolysis of beta-(1-&gt;4)-linkages between D-glucosamine residues in a partly acetylated chitosan.</text>
        <dbReference type="EC" id="3.2.1.132"/>
    </reaction>
</comment>
<feature type="chain" id="PRO_5015019909" description="Endo-chitosanase" evidence="10">
    <location>
        <begin position="24"/>
        <end position="324"/>
    </location>
</feature>
<dbReference type="STRING" id="644352.J3PGU1"/>
<dbReference type="PANTHER" id="PTHR42061">
    <property type="entry name" value="ENDO-CHITOSANASE"/>
    <property type="match status" value="1"/>
</dbReference>
<keyword evidence="9 10" id="KW-0624">Polysaccharide degradation</keyword>
<dbReference type="Pfam" id="PF07335">
    <property type="entry name" value="Glyco_hydro_75"/>
    <property type="match status" value="1"/>
</dbReference>
<keyword evidence="13" id="KW-1185">Reference proteome</keyword>
<dbReference type="GO" id="GO:0005576">
    <property type="term" value="C:extracellular region"/>
    <property type="evidence" value="ECO:0007669"/>
    <property type="project" value="UniProtKB-SubCell"/>
</dbReference>
<feature type="signal peptide" evidence="10">
    <location>
        <begin position="1"/>
        <end position="23"/>
    </location>
</feature>
<evidence type="ECO:0000256" key="10">
    <source>
        <dbReference type="RuleBase" id="RU361208"/>
    </source>
</evidence>
<evidence type="ECO:0000313" key="13">
    <source>
        <dbReference type="Proteomes" id="UP000006039"/>
    </source>
</evidence>
<reference evidence="12" key="4">
    <citation type="journal article" date="2015" name="G3 (Bethesda)">
        <title>Genome sequences of three phytopathogenic species of the Magnaporthaceae family of fungi.</title>
        <authorList>
            <person name="Okagaki L.H."/>
            <person name="Nunes C.C."/>
            <person name="Sailsbery J."/>
            <person name="Clay B."/>
            <person name="Brown D."/>
            <person name="John T."/>
            <person name="Oh Y."/>
            <person name="Young N."/>
            <person name="Fitzgerald M."/>
            <person name="Haas B.J."/>
            <person name="Zeng Q."/>
            <person name="Young S."/>
            <person name="Adiconis X."/>
            <person name="Fan L."/>
            <person name="Levin J.Z."/>
            <person name="Mitchell T.K."/>
            <person name="Okubara P.A."/>
            <person name="Farman M.L."/>
            <person name="Kohn L.M."/>
            <person name="Birren B."/>
            <person name="Ma L.-J."/>
            <person name="Dean R.A."/>
        </authorList>
    </citation>
    <scope>NUCLEOTIDE SEQUENCE</scope>
    <source>
        <strain evidence="12">R3-111a-1</strain>
    </source>
</reference>
<reference evidence="11" key="2">
    <citation type="submission" date="2010-07" db="EMBL/GenBank/DDBJ databases">
        <authorList>
            <consortium name="The Broad Institute Genome Sequencing Platform"/>
            <consortium name="Broad Institute Genome Sequencing Center for Infectious Disease"/>
            <person name="Ma L.-J."/>
            <person name="Dead R."/>
            <person name="Young S."/>
            <person name="Zeng Q."/>
            <person name="Koehrsen M."/>
            <person name="Alvarado L."/>
            <person name="Berlin A."/>
            <person name="Chapman S.B."/>
            <person name="Chen Z."/>
            <person name="Freedman E."/>
            <person name="Gellesch M."/>
            <person name="Goldberg J."/>
            <person name="Griggs A."/>
            <person name="Gujja S."/>
            <person name="Heilman E.R."/>
            <person name="Heiman D."/>
            <person name="Hepburn T."/>
            <person name="Howarth C."/>
            <person name="Jen D."/>
            <person name="Larson L."/>
            <person name="Mehta T."/>
            <person name="Neiman D."/>
            <person name="Pearson M."/>
            <person name="Roberts A."/>
            <person name="Saif S."/>
            <person name="Shea T."/>
            <person name="Shenoy N."/>
            <person name="Sisk P."/>
            <person name="Stolte C."/>
            <person name="Sykes S."/>
            <person name="Walk T."/>
            <person name="White J."/>
            <person name="Yandava C."/>
            <person name="Haas B."/>
            <person name="Nusbaum C."/>
            <person name="Birren B."/>
        </authorList>
    </citation>
    <scope>NUCLEOTIDE SEQUENCE</scope>
    <source>
        <strain evidence="11">R3-111a-1</strain>
    </source>
</reference>
<keyword evidence="6 10" id="KW-0378">Hydrolase</keyword>
<keyword evidence="5 10" id="KW-0732">Signal</keyword>
<reference evidence="11" key="3">
    <citation type="submission" date="2010-09" db="EMBL/GenBank/DDBJ databases">
        <title>Annotation of Gaeumannomyces graminis var. tritici R3-111a-1.</title>
        <authorList>
            <consortium name="The Broad Institute Genome Sequencing Platform"/>
            <person name="Ma L.-J."/>
            <person name="Dead R."/>
            <person name="Young S.K."/>
            <person name="Zeng Q."/>
            <person name="Gargeya S."/>
            <person name="Fitzgerald M."/>
            <person name="Haas B."/>
            <person name="Abouelleil A."/>
            <person name="Alvarado L."/>
            <person name="Arachchi H.M."/>
            <person name="Berlin A."/>
            <person name="Brown A."/>
            <person name="Chapman S.B."/>
            <person name="Chen Z."/>
            <person name="Dunbar C."/>
            <person name="Freedman E."/>
            <person name="Gearin G."/>
            <person name="Gellesch M."/>
            <person name="Goldberg J."/>
            <person name="Griggs A."/>
            <person name="Gujja S."/>
            <person name="Heiman D."/>
            <person name="Howarth C."/>
            <person name="Larson L."/>
            <person name="Lui A."/>
            <person name="MacDonald P.J.P."/>
            <person name="Mehta T."/>
            <person name="Montmayeur A."/>
            <person name="Murphy C."/>
            <person name="Neiman D."/>
            <person name="Pearson M."/>
            <person name="Priest M."/>
            <person name="Roberts A."/>
            <person name="Saif S."/>
            <person name="Shea T."/>
            <person name="Shenoy N."/>
            <person name="Sisk P."/>
            <person name="Stolte C."/>
            <person name="Sykes S."/>
            <person name="Yandava C."/>
            <person name="Wortman J."/>
            <person name="Nusbaum C."/>
            <person name="Birren B."/>
        </authorList>
    </citation>
    <scope>NUCLEOTIDE SEQUENCE</scope>
    <source>
        <strain evidence="11">R3-111a-1</strain>
    </source>
</reference>
<organism evidence="11">
    <name type="scientific">Gaeumannomyces tritici (strain R3-111a-1)</name>
    <name type="common">Wheat and barley take-all root rot fungus</name>
    <name type="synonym">Gaeumannomyces graminis var. tritici</name>
    <dbReference type="NCBI Taxonomy" id="644352"/>
    <lineage>
        <taxon>Eukaryota</taxon>
        <taxon>Fungi</taxon>
        <taxon>Dikarya</taxon>
        <taxon>Ascomycota</taxon>
        <taxon>Pezizomycotina</taxon>
        <taxon>Sordariomycetes</taxon>
        <taxon>Sordariomycetidae</taxon>
        <taxon>Magnaporthales</taxon>
        <taxon>Magnaporthaceae</taxon>
        <taxon>Gaeumannomyces</taxon>
    </lineage>
</organism>
<dbReference type="eggNOG" id="ENOG502S39Y">
    <property type="taxonomic scope" value="Eukaryota"/>
</dbReference>
<evidence type="ECO:0000313" key="12">
    <source>
        <dbReference type="EnsemblFungi" id="EJT69838"/>
    </source>
</evidence>
<proteinExistence type="inferred from homology"/>
<dbReference type="OrthoDB" id="4756206at2759"/>
<reference evidence="12" key="5">
    <citation type="submission" date="2018-04" db="UniProtKB">
        <authorList>
            <consortium name="EnsemblFungi"/>
        </authorList>
    </citation>
    <scope>IDENTIFICATION</scope>
    <source>
        <strain evidence="12">R3-111a-1</strain>
    </source>
</reference>
<evidence type="ECO:0000256" key="7">
    <source>
        <dbReference type="ARBA" id="ARBA00023277"/>
    </source>
</evidence>
<reference evidence="13" key="1">
    <citation type="submission" date="2010-07" db="EMBL/GenBank/DDBJ databases">
        <title>The genome sequence of Gaeumannomyces graminis var. tritici strain R3-111a-1.</title>
        <authorList>
            <consortium name="The Broad Institute Genome Sequencing Platform"/>
            <person name="Ma L.-J."/>
            <person name="Dead R."/>
            <person name="Young S."/>
            <person name="Zeng Q."/>
            <person name="Koehrsen M."/>
            <person name="Alvarado L."/>
            <person name="Berlin A."/>
            <person name="Chapman S.B."/>
            <person name="Chen Z."/>
            <person name="Freedman E."/>
            <person name="Gellesch M."/>
            <person name="Goldberg J."/>
            <person name="Griggs A."/>
            <person name="Gujja S."/>
            <person name="Heilman E.R."/>
            <person name="Heiman D."/>
            <person name="Hepburn T."/>
            <person name="Howarth C."/>
            <person name="Jen D."/>
            <person name="Larson L."/>
            <person name="Mehta T."/>
            <person name="Neiman D."/>
            <person name="Pearson M."/>
            <person name="Roberts A."/>
            <person name="Saif S."/>
            <person name="Shea T."/>
            <person name="Shenoy N."/>
            <person name="Sisk P."/>
            <person name="Stolte C."/>
            <person name="Sykes S."/>
            <person name="Walk T."/>
            <person name="White J."/>
            <person name="Yandava C."/>
            <person name="Haas B."/>
            <person name="Nusbaum C."/>
            <person name="Birren B."/>
        </authorList>
    </citation>
    <scope>NUCLEOTIDE SEQUENCE [LARGE SCALE GENOMIC DNA]</scope>
    <source>
        <strain evidence="13">R3-111a-1</strain>
    </source>
</reference>
<dbReference type="Proteomes" id="UP000006039">
    <property type="component" value="Unassembled WGS sequence"/>
</dbReference>
<dbReference type="RefSeq" id="XP_009228886.1">
    <property type="nucleotide sequence ID" value="XM_009230622.1"/>
</dbReference>
<protein>
    <recommendedName>
        <fullName evidence="10">Endo-chitosanase</fullName>
        <ecNumber evidence="10">3.2.1.132</ecNumber>
    </recommendedName>
</protein>
<dbReference type="PANTHER" id="PTHR42061:SF6">
    <property type="entry name" value="ENDO-CHITOSANASE"/>
    <property type="match status" value="1"/>
</dbReference>
<accession>J3PGU1</accession>
<evidence type="ECO:0000256" key="3">
    <source>
        <dbReference type="ARBA" id="ARBA00007799"/>
    </source>
</evidence>
<evidence type="ECO:0000256" key="1">
    <source>
        <dbReference type="ARBA" id="ARBA00000405"/>
    </source>
</evidence>
<evidence type="ECO:0000256" key="2">
    <source>
        <dbReference type="ARBA" id="ARBA00004613"/>
    </source>
</evidence>
<keyword evidence="8 10" id="KW-0326">Glycosidase</keyword>
<dbReference type="EMBL" id="GL385403">
    <property type="protein sequence ID" value="EJT69838.1"/>
    <property type="molecule type" value="Genomic_DNA"/>
</dbReference>
<dbReference type="VEuPathDB" id="FungiDB:GGTG_12721"/>
<gene>
    <name evidence="12" type="primary">20353179</name>
    <name evidence="11" type="ORF">GGTG_12721</name>
</gene>
<dbReference type="GO" id="GO:0000272">
    <property type="term" value="P:polysaccharide catabolic process"/>
    <property type="evidence" value="ECO:0007669"/>
    <property type="project" value="UniProtKB-KW"/>
</dbReference>